<dbReference type="InterPro" id="IPR018114">
    <property type="entry name" value="TRYPSIN_HIS"/>
</dbReference>
<dbReference type="PROSITE" id="PS00134">
    <property type="entry name" value="TRYPSIN_HIS"/>
    <property type="match status" value="1"/>
</dbReference>
<evidence type="ECO:0000256" key="3">
    <source>
        <dbReference type="ARBA" id="ARBA00022729"/>
    </source>
</evidence>
<dbReference type="GO" id="GO:0042381">
    <property type="term" value="P:hemolymph coagulation"/>
    <property type="evidence" value="ECO:0007669"/>
    <property type="project" value="UniProtKB-KW"/>
</dbReference>
<feature type="domain" description="Peptidase S1" evidence="11">
    <location>
        <begin position="36"/>
        <end position="271"/>
    </location>
</feature>
<organism evidence="12 13">
    <name type="scientific">Scylla paramamosain</name>
    <name type="common">Mud crab</name>
    <dbReference type="NCBI Taxonomy" id="85552"/>
    <lineage>
        <taxon>Eukaryota</taxon>
        <taxon>Metazoa</taxon>
        <taxon>Ecdysozoa</taxon>
        <taxon>Arthropoda</taxon>
        <taxon>Crustacea</taxon>
        <taxon>Multicrustacea</taxon>
        <taxon>Malacostraca</taxon>
        <taxon>Eumalacostraca</taxon>
        <taxon>Eucarida</taxon>
        <taxon>Decapoda</taxon>
        <taxon>Pleocyemata</taxon>
        <taxon>Brachyura</taxon>
        <taxon>Eubrachyura</taxon>
        <taxon>Portunoidea</taxon>
        <taxon>Portunidae</taxon>
        <taxon>Portuninae</taxon>
        <taxon>Scylla</taxon>
    </lineage>
</organism>
<comment type="catalytic activity">
    <reaction evidence="8">
        <text>Selective cleavage of 103-Arg-|-Ser-104 and 124-Ile-|-Ile-125 bonds in Limulus clotting factor B to form activated factor B. Cleavage of -Pro-Arg-|-Xaa- bonds in synthetic substrates.</text>
        <dbReference type="EC" id="3.4.21.84"/>
    </reaction>
</comment>
<dbReference type="InterPro" id="IPR001314">
    <property type="entry name" value="Peptidase_S1A"/>
</dbReference>
<keyword evidence="7" id="KW-1015">Disulfide bond</keyword>
<evidence type="ECO:0000256" key="10">
    <source>
        <dbReference type="RuleBase" id="RU363034"/>
    </source>
</evidence>
<dbReference type="FunFam" id="2.40.10.10:FF:000120">
    <property type="entry name" value="Putative serine protease"/>
    <property type="match status" value="1"/>
</dbReference>
<name>A0AAW0UPP3_SCYPA</name>
<keyword evidence="5" id="KW-0353">Hemolymph clotting</keyword>
<dbReference type="SUPFAM" id="SSF50494">
    <property type="entry name" value="Trypsin-like serine proteases"/>
    <property type="match status" value="1"/>
</dbReference>
<evidence type="ECO:0000259" key="11">
    <source>
        <dbReference type="PROSITE" id="PS50240"/>
    </source>
</evidence>
<sequence>MRPLAETEEEEEEECKSKRAKCECGKMPITVTGLRIINGEDASPGEFPYHVMVLTMTGNRMNTCGGSIIKKQWVLTAAHCFYGKDKIRASSVTVMGGSIFRDKIYELHSDRVFHHEDFRSPSQGDDVALIHLSEEIDFAQNPKLKPICLGRMRDIPYGGMVVATGWGKVIGKETMTNTLQEVALDVISTRECASLMESRLPNDTNKIMCAMTPNKDTCQGDSGGPLVAQMSDGRWAQVGITSYGLGCSLPDKPGVYVNVAHYLPWIMEKTGACTC</sequence>
<evidence type="ECO:0000256" key="4">
    <source>
        <dbReference type="ARBA" id="ARBA00022801"/>
    </source>
</evidence>
<evidence type="ECO:0000313" key="13">
    <source>
        <dbReference type="Proteomes" id="UP001487740"/>
    </source>
</evidence>
<dbReference type="Proteomes" id="UP001487740">
    <property type="component" value="Unassembled WGS sequence"/>
</dbReference>
<evidence type="ECO:0000256" key="2">
    <source>
        <dbReference type="ARBA" id="ARBA00022670"/>
    </source>
</evidence>
<dbReference type="PANTHER" id="PTHR24252">
    <property type="entry name" value="ACROSIN-RELATED"/>
    <property type="match status" value="1"/>
</dbReference>
<dbReference type="Gene3D" id="2.40.10.10">
    <property type="entry name" value="Trypsin-like serine proteases"/>
    <property type="match status" value="1"/>
</dbReference>
<evidence type="ECO:0000256" key="7">
    <source>
        <dbReference type="ARBA" id="ARBA00023157"/>
    </source>
</evidence>
<keyword evidence="3" id="KW-0732">Signal</keyword>
<dbReference type="PANTHER" id="PTHR24252:SF7">
    <property type="entry name" value="HYALIN"/>
    <property type="match status" value="1"/>
</dbReference>
<keyword evidence="2 10" id="KW-0645">Protease</keyword>
<evidence type="ECO:0000256" key="5">
    <source>
        <dbReference type="ARBA" id="ARBA00022820"/>
    </source>
</evidence>
<evidence type="ECO:0000256" key="8">
    <source>
        <dbReference type="ARBA" id="ARBA00052079"/>
    </source>
</evidence>
<dbReference type="InterPro" id="IPR043504">
    <property type="entry name" value="Peptidase_S1_PA_chymotrypsin"/>
</dbReference>
<dbReference type="PRINTS" id="PR00722">
    <property type="entry name" value="CHYMOTRYPSIN"/>
</dbReference>
<gene>
    <name evidence="12" type="ORF">O3P69_001234</name>
</gene>
<dbReference type="CDD" id="cd00190">
    <property type="entry name" value="Tryp_SPc"/>
    <property type="match status" value="1"/>
</dbReference>
<reference evidence="12 13" key="1">
    <citation type="submission" date="2023-03" db="EMBL/GenBank/DDBJ databases">
        <title>High-quality genome of Scylla paramamosain provides insights in environmental adaptation.</title>
        <authorList>
            <person name="Zhang L."/>
        </authorList>
    </citation>
    <scope>NUCLEOTIDE SEQUENCE [LARGE SCALE GENOMIC DNA]</scope>
    <source>
        <strain evidence="12">LZ_2023a</strain>
        <tissue evidence="12">Muscle</tissue>
    </source>
</reference>
<keyword evidence="13" id="KW-1185">Reference proteome</keyword>
<proteinExistence type="predicted"/>
<evidence type="ECO:0000313" key="12">
    <source>
        <dbReference type="EMBL" id="KAK8402010.1"/>
    </source>
</evidence>
<evidence type="ECO:0000256" key="1">
    <source>
        <dbReference type="ARBA" id="ARBA00022659"/>
    </source>
</evidence>
<dbReference type="InterPro" id="IPR033116">
    <property type="entry name" value="TRYPSIN_SER"/>
</dbReference>
<keyword evidence="1" id="KW-0768">Sushi</keyword>
<dbReference type="EC" id="3.4.21.84" evidence="9"/>
<evidence type="ECO:0000256" key="9">
    <source>
        <dbReference type="ARBA" id="ARBA00066707"/>
    </source>
</evidence>
<accession>A0AAW0UPP3</accession>
<dbReference type="AlphaFoldDB" id="A0AAW0UPP3"/>
<comment type="caution">
    <text evidence="12">The sequence shown here is derived from an EMBL/GenBank/DDBJ whole genome shotgun (WGS) entry which is preliminary data.</text>
</comment>
<dbReference type="Pfam" id="PF00089">
    <property type="entry name" value="Trypsin"/>
    <property type="match status" value="1"/>
</dbReference>
<keyword evidence="4 10" id="KW-0378">Hydrolase</keyword>
<dbReference type="EMBL" id="JARAKH010000008">
    <property type="protein sequence ID" value="KAK8402010.1"/>
    <property type="molecule type" value="Genomic_DNA"/>
</dbReference>
<dbReference type="InterPro" id="IPR009003">
    <property type="entry name" value="Peptidase_S1_PA"/>
</dbReference>
<dbReference type="InterPro" id="IPR001254">
    <property type="entry name" value="Trypsin_dom"/>
</dbReference>
<dbReference type="PROSITE" id="PS00135">
    <property type="entry name" value="TRYPSIN_SER"/>
    <property type="match status" value="1"/>
</dbReference>
<dbReference type="GO" id="GO:0004252">
    <property type="term" value="F:serine-type endopeptidase activity"/>
    <property type="evidence" value="ECO:0007669"/>
    <property type="project" value="InterPro"/>
</dbReference>
<evidence type="ECO:0000256" key="6">
    <source>
        <dbReference type="ARBA" id="ARBA00022825"/>
    </source>
</evidence>
<dbReference type="PROSITE" id="PS50240">
    <property type="entry name" value="TRYPSIN_DOM"/>
    <property type="match status" value="1"/>
</dbReference>
<dbReference type="SMART" id="SM00020">
    <property type="entry name" value="Tryp_SPc"/>
    <property type="match status" value="1"/>
</dbReference>
<protein>
    <recommendedName>
        <fullName evidence="9">limulus clotting factor C</fullName>
        <ecNumber evidence="9">3.4.21.84</ecNumber>
    </recommendedName>
</protein>
<dbReference type="GO" id="GO:0006508">
    <property type="term" value="P:proteolysis"/>
    <property type="evidence" value="ECO:0007669"/>
    <property type="project" value="UniProtKB-KW"/>
</dbReference>
<keyword evidence="6 10" id="KW-0720">Serine protease</keyword>